<dbReference type="AlphaFoldDB" id="A0AAE0KL67"/>
<comment type="caution">
    <text evidence="1">The sequence shown here is derived from an EMBL/GenBank/DDBJ whole genome shotgun (WGS) entry which is preliminary data.</text>
</comment>
<dbReference type="EMBL" id="JAULSW010000006">
    <property type="protein sequence ID" value="KAK3378136.1"/>
    <property type="molecule type" value="Genomic_DNA"/>
</dbReference>
<evidence type="ECO:0000313" key="2">
    <source>
        <dbReference type="Proteomes" id="UP001285441"/>
    </source>
</evidence>
<keyword evidence="2" id="KW-1185">Reference proteome</keyword>
<protein>
    <submittedName>
        <fullName evidence="1">Uncharacterized protein</fullName>
    </submittedName>
</protein>
<reference evidence="1" key="2">
    <citation type="submission" date="2023-06" db="EMBL/GenBank/DDBJ databases">
        <authorList>
            <consortium name="Lawrence Berkeley National Laboratory"/>
            <person name="Haridas S."/>
            <person name="Hensen N."/>
            <person name="Bonometti L."/>
            <person name="Westerberg I."/>
            <person name="Brannstrom I.O."/>
            <person name="Guillou S."/>
            <person name="Cros-Aarteil S."/>
            <person name="Calhoun S."/>
            <person name="Kuo A."/>
            <person name="Mondo S."/>
            <person name="Pangilinan J."/>
            <person name="Riley R."/>
            <person name="LaButti K."/>
            <person name="Andreopoulos B."/>
            <person name="Lipzen A."/>
            <person name="Chen C."/>
            <person name="Yanf M."/>
            <person name="Daum C."/>
            <person name="Ng V."/>
            <person name="Clum A."/>
            <person name="Steindorff A."/>
            <person name="Ohm R."/>
            <person name="Martin F."/>
            <person name="Silar P."/>
            <person name="Natvig D."/>
            <person name="Lalanne C."/>
            <person name="Gautier V."/>
            <person name="Ament-velasquez S.L."/>
            <person name="Kruys A."/>
            <person name="Hutchinson M.I."/>
            <person name="Powell A.J."/>
            <person name="Barry K."/>
            <person name="Miller A.N."/>
            <person name="Grigoriev I.V."/>
            <person name="Debuchy R."/>
            <person name="Gladieux P."/>
            <person name="Thoren M.H."/>
            <person name="Johannesson H."/>
        </authorList>
    </citation>
    <scope>NUCLEOTIDE SEQUENCE</scope>
    <source>
        <strain evidence="1">CBS 232.78</strain>
    </source>
</reference>
<reference evidence="1" key="1">
    <citation type="journal article" date="2023" name="Mol. Phylogenet. Evol.">
        <title>Genome-scale phylogeny and comparative genomics of the fungal order Sordariales.</title>
        <authorList>
            <person name="Hensen N."/>
            <person name="Bonometti L."/>
            <person name="Westerberg I."/>
            <person name="Brannstrom I.O."/>
            <person name="Guillou S."/>
            <person name="Cros-Aarteil S."/>
            <person name="Calhoun S."/>
            <person name="Haridas S."/>
            <person name="Kuo A."/>
            <person name="Mondo S."/>
            <person name="Pangilinan J."/>
            <person name="Riley R."/>
            <person name="LaButti K."/>
            <person name="Andreopoulos B."/>
            <person name="Lipzen A."/>
            <person name="Chen C."/>
            <person name="Yan M."/>
            <person name="Daum C."/>
            <person name="Ng V."/>
            <person name="Clum A."/>
            <person name="Steindorff A."/>
            <person name="Ohm R.A."/>
            <person name="Martin F."/>
            <person name="Silar P."/>
            <person name="Natvig D.O."/>
            <person name="Lalanne C."/>
            <person name="Gautier V."/>
            <person name="Ament-Velasquez S.L."/>
            <person name="Kruys A."/>
            <person name="Hutchinson M.I."/>
            <person name="Powell A.J."/>
            <person name="Barry K."/>
            <person name="Miller A.N."/>
            <person name="Grigoriev I.V."/>
            <person name="Debuchy R."/>
            <person name="Gladieux P."/>
            <person name="Hiltunen Thoren M."/>
            <person name="Johannesson H."/>
        </authorList>
    </citation>
    <scope>NUCLEOTIDE SEQUENCE</scope>
    <source>
        <strain evidence="1">CBS 232.78</strain>
    </source>
</reference>
<accession>A0AAE0KL67</accession>
<dbReference type="Proteomes" id="UP001285441">
    <property type="component" value="Unassembled WGS sequence"/>
</dbReference>
<organism evidence="1 2">
    <name type="scientific">Podospora didyma</name>
    <dbReference type="NCBI Taxonomy" id="330526"/>
    <lineage>
        <taxon>Eukaryota</taxon>
        <taxon>Fungi</taxon>
        <taxon>Dikarya</taxon>
        <taxon>Ascomycota</taxon>
        <taxon>Pezizomycotina</taxon>
        <taxon>Sordariomycetes</taxon>
        <taxon>Sordariomycetidae</taxon>
        <taxon>Sordariales</taxon>
        <taxon>Podosporaceae</taxon>
        <taxon>Podospora</taxon>
    </lineage>
</organism>
<sequence length="205" mass="22315">MAATDTFIEDAANFRILRASQPGTELPQPEWAANEGYYRVFSHHDNTVKHLFYTVPTDDSHHGWVNNAWPFGFNDAPGGLAGPCPVDIPRVKLNRPQLALESFSDPLCEGWEYASDGPWSVLAFVKARNIAEIYAAIHDRGNGIAPRLLTYLCRAAIAKLHEYGILYGLSNMRCSSFLIVVGGGGDKAVAAAAAGSDDEPKRALL</sequence>
<name>A0AAE0KL67_9PEZI</name>
<evidence type="ECO:0000313" key="1">
    <source>
        <dbReference type="EMBL" id="KAK3378136.1"/>
    </source>
</evidence>
<gene>
    <name evidence="1" type="ORF">B0H63DRAFT_512259</name>
</gene>
<proteinExistence type="predicted"/>